<dbReference type="Pfam" id="PF07715">
    <property type="entry name" value="Plug"/>
    <property type="match status" value="1"/>
</dbReference>
<keyword evidence="6 8" id="KW-0472">Membrane</keyword>
<name>A0A5S5MCR3_9BACT</name>
<comment type="subcellular location">
    <subcellularLocation>
        <location evidence="1 8">Cell outer membrane</location>
        <topology evidence="1 8">Multi-pass membrane protein</topology>
    </subcellularLocation>
</comment>
<evidence type="ECO:0000256" key="10">
    <source>
        <dbReference type="SAM" id="MobiDB-lite"/>
    </source>
</evidence>
<feature type="domain" description="TonB-dependent receptor-like beta-barrel" evidence="11">
    <location>
        <begin position="267"/>
        <end position="640"/>
    </location>
</feature>
<feature type="region of interest" description="Disordered" evidence="10">
    <location>
        <begin position="267"/>
        <end position="290"/>
    </location>
</feature>
<dbReference type="PANTHER" id="PTHR30069">
    <property type="entry name" value="TONB-DEPENDENT OUTER MEMBRANE RECEPTOR"/>
    <property type="match status" value="1"/>
</dbReference>
<proteinExistence type="inferred from homology"/>
<evidence type="ECO:0000256" key="1">
    <source>
        <dbReference type="ARBA" id="ARBA00004571"/>
    </source>
</evidence>
<accession>A0A5S5MCR3</accession>
<dbReference type="Gene3D" id="2.170.130.10">
    <property type="entry name" value="TonB-dependent receptor, plug domain"/>
    <property type="match status" value="1"/>
</dbReference>
<keyword evidence="7 8" id="KW-0998">Cell outer membrane</keyword>
<dbReference type="InterPro" id="IPR000531">
    <property type="entry name" value="Beta-barrel_TonB"/>
</dbReference>
<dbReference type="PANTHER" id="PTHR30069:SF27">
    <property type="entry name" value="BLL4766 PROTEIN"/>
    <property type="match status" value="1"/>
</dbReference>
<evidence type="ECO:0000256" key="8">
    <source>
        <dbReference type="PROSITE-ProRule" id="PRU01360"/>
    </source>
</evidence>
<evidence type="ECO:0000259" key="11">
    <source>
        <dbReference type="Pfam" id="PF00593"/>
    </source>
</evidence>
<dbReference type="SUPFAM" id="SSF56935">
    <property type="entry name" value="Porins"/>
    <property type="match status" value="1"/>
</dbReference>
<dbReference type="GO" id="GO:0009279">
    <property type="term" value="C:cell outer membrane"/>
    <property type="evidence" value="ECO:0007669"/>
    <property type="project" value="UniProtKB-SubCell"/>
</dbReference>
<comment type="similarity">
    <text evidence="8 9">Belongs to the TonB-dependent receptor family.</text>
</comment>
<keyword evidence="2 8" id="KW-0813">Transport</keyword>
<feature type="domain" description="TonB-dependent receptor plug" evidence="12">
    <location>
        <begin position="74"/>
        <end position="178"/>
    </location>
</feature>
<sequence length="671" mass="75325">MWVVRVSKKRKVPAPAVLSILWVFDMNPAHAVFFLFFSAFIVSLFPGFASGDSPVKLETIVVTAGREDKGAERLARPVRVLDRQDLSRIPGAGLVDVLAREAGLVPREGVGKSGGLDIRGMGDTSSSNVLVLLDDVPMNARDLSGVDFSTIAMEDIERIEIIRGSGAVHWGSGAVGGVIRIVTKKPAELSATLSSETGSFGHRKNRIQTSGSSKDFAFRLYGGHNQTSGYRENSAFEAKDAGLDLRLGRKGPFSFALSGHVHEDTYGLPGPVTAGRSRKSASTPHDGGETFEKRFTARAEGDFDSIGTLKLQRSLRYRDQKMDMTGRQSWEEMEILPVDIAVTEKILRADYHLPFAGNSLHLGLDHLESHYIRTDPDANLARRHNGRIIEYGAFAAADLGITESLRLALGGRYHHVDADYRYDRMDLQEWRQYALRSEAWEKQAWDAGLIYEVNSELHLYTSFASSFRSPNVDELAKASSDLRPQETRHMELGFRTFAPGRYRLEAGLFSMEAHDEIYYDSLLQENRNYEDTTLRRGLETSLSLYPSPSLSFRLDMTLMQARFEKKDTVIPLVPERHAGLQISWEPVEVVGLHLAGRWFDSRYDGNDYDNREKKLDAFHVWDIRARLHRAPLDIFMEINNMLDEEYALAAYSGAFYPMPGRQFKAGVALWF</sequence>
<keyword evidence="4 8" id="KW-0812">Transmembrane</keyword>
<evidence type="ECO:0000256" key="4">
    <source>
        <dbReference type="ARBA" id="ARBA00022692"/>
    </source>
</evidence>
<dbReference type="AlphaFoldDB" id="A0A5S5MCR3"/>
<dbReference type="InterPro" id="IPR039426">
    <property type="entry name" value="TonB-dep_rcpt-like"/>
</dbReference>
<keyword evidence="5 9" id="KW-0798">TonB box</keyword>
<evidence type="ECO:0000256" key="6">
    <source>
        <dbReference type="ARBA" id="ARBA00023136"/>
    </source>
</evidence>
<dbReference type="CDD" id="cd01347">
    <property type="entry name" value="ligand_gated_channel"/>
    <property type="match status" value="1"/>
</dbReference>
<comment type="caution">
    <text evidence="13">The sequence shown here is derived from an EMBL/GenBank/DDBJ whole genome shotgun (WGS) entry which is preliminary data.</text>
</comment>
<dbReference type="Pfam" id="PF00593">
    <property type="entry name" value="TonB_dep_Rec_b-barrel"/>
    <property type="match status" value="1"/>
</dbReference>
<evidence type="ECO:0000259" key="12">
    <source>
        <dbReference type="Pfam" id="PF07715"/>
    </source>
</evidence>
<dbReference type="Proteomes" id="UP000321899">
    <property type="component" value="Unassembled WGS sequence"/>
</dbReference>
<dbReference type="GO" id="GO:0015344">
    <property type="term" value="F:siderophore uptake transmembrane transporter activity"/>
    <property type="evidence" value="ECO:0007669"/>
    <property type="project" value="TreeGrafter"/>
</dbReference>
<dbReference type="InterPro" id="IPR037066">
    <property type="entry name" value="Plug_dom_sf"/>
</dbReference>
<dbReference type="OrthoDB" id="9763670at2"/>
<reference evidence="13 14" key="1">
    <citation type="submission" date="2019-06" db="EMBL/GenBank/DDBJ databases">
        <title>Desulfobotulus mexicanus sp. nov., a novel sulfate-reducing bacterium isolated from the sediment of an alkaline crater lake in Mexico.</title>
        <authorList>
            <person name="Hirschler-Rea A."/>
        </authorList>
    </citation>
    <scope>NUCLEOTIDE SEQUENCE [LARGE SCALE GENOMIC DNA]</scope>
    <source>
        <strain evidence="13 14">PAR22N</strain>
    </source>
</reference>
<evidence type="ECO:0000256" key="5">
    <source>
        <dbReference type="ARBA" id="ARBA00023077"/>
    </source>
</evidence>
<evidence type="ECO:0000313" key="14">
    <source>
        <dbReference type="Proteomes" id="UP000321899"/>
    </source>
</evidence>
<keyword evidence="13" id="KW-0675">Receptor</keyword>
<evidence type="ECO:0000313" key="13">
    <source>
        <dbReference type="EMBL" id="TYT73502.1"/>
    </source>
</evidence>
<dbReference type="InterPro" id="IPR036942">
    <property type="entry name" value="Beta-barrel_TonB_sf"/>
</dbReference>
<dbReference type="GO" id="GO:0044718">
    <property type="term" value="P:siderophore transmembrane transport"/>
    <property type="evidence" value="ECO:0007669"/>
    <property type="project" value="TreeGrafter"/>
</dbReference>
<gene>
    <name evidence="13" type="ORF">FIM25_14660</name>
</gene>
<dbReference type="InterPro" id="IPR012910">
    <property type="entry name" value="Plug_dom"/>
</dbReference>
<evidence type="ECO:0000256" key="3">
    <source>
        <dbReference type="ARBA" id="ARBA00022452"/>
    </source>
</evidence>
<keyword evidence="3 8" id="KW-1134">Transmembrane beta strand</keyword>
<evidence type="ECO:0000256" key="2">
    <source>
        <dbReference type="ARBA" id="ARBA00022448"/>
    </source>
</evidence>
<evidence type="ECO:0000256" key="7">
    <source>
        <dbReference type="ARBA" id="ARBA00023237"/>
    </source>
</evidence>
<dbReference type="Gene3D" id="2.40.170.20">
    <property type="entry name" value="TonB-dependent receptor, beta-barrel domain"/>
    <property type="match status" value="1"/>
</dbReference>
<dbReference type="EMBL" id="VDMB01000027">
    <property type="protein sequence ID" value="TYT73502.1"/>
    <property type="molecule type" value="Genomic_DNA"/>
</dbReference>
<evidence type="ECO:0000256" key="9">
    <source>
        <dbReference type="RuleBase" id="RU003357"/>
    </source>
</evidence>
<protein>
    <submittedName>
        <fullName evidence="13">TonB-dependent receptor</fullName>
    </submittedName>
</protein>
<organism evidence="13 14">
    <name type="scientific">Desulfobotulus mexicanus</name>
    <dbReference type="NCBI Taxonomy" id="2586642"/>
    <lineage>
        <taxon>Bacteria</taxon>
        <taxon>Pseudomonadati</taxon>
        <taxon>Thermodesulfobacteriota</taxon>
        <taxon>Desulfobacteria</taxon>
        <taxon>Desulfobacterales</taxon>
        <taxon>Desulfobacteraceae</taxon>
        <taxon>Desulfobotulus</taxon>
    </lineage>
</organism>
<dbReference type="PROSITE" id="PS52016">
    <property type="entry name" value="TONB_DEPENDENT_REC_3"/>
    <property type="match status" value="1"/>
</dbReference>
<keyword evidence="14" id="KW-1185">Reference proteome</keyword>